<dbReference type="RefSeq" id="WP_006689777.1">
    <property type="nucleotide sequence ID" value="NZ_GG694006.1"/>
</dbReference>
<dbReference type="InterPro" id="IPR000888">
    <property type="entry name" value="RmlC-like"/>
</dbReference>
<dbReference type="Gene3D" id="2.60.120.10">
    <property type="entry name" value="Jelly Rolls"/>
    <property type="match status" value="1"/>
</dbReference>
<gene>
    <name evidence="3" type="ORF">HMPREF0908_1043</name>
</gene>
<comment type="caution">
    <text evidence="3">The sequence shown here is derived from an EMBL/GenBank/DDBJ whole genome shotgun (WGS) entry which is preliminary data.</text>
</comment>
<proteinExistence type="predicted"/>
<reference evidence="3 4" key="1">
    <citation type="submission" date="2009-04" db="EMBL/GenBank/DDBJ databases">
        <authorList>
            <person name="Qin X."/>
            <person name="Bachman B."/>
            <person name="Battles P."/>
            <person name="Bell A."/>
            <person name="Bess C."/>
            <person name="Bickham C."/>
            <person name="Chaboub L."/>
            <person name="Chen D."/>
            <person name="Coyle M."/>
            <person name="Deiros D.R."/>
            <person name="Dinh H."/>
            <person name="Forbes L."/>
            <person name="Fowler G."/>
            <person name="Francisco L."/>
            <person name="Fu Q."/>
            <person name="Gubbala S."/>
            <person name="Hale W."/>
            <person name="Han Y."/>
            <person name="Hemphill L."/>
            <person name="Highlander S.K."/>
            <person name="Hirani K."/>
            <person name="Hogues M."/>
            <person name="Jackson L."/>
            <person name="Jakkamsetti A."/>
            <person name="Javaid M."/>
            <person name="Jiang H."/>
            <person name="Korchina V."/>
            <person name="Kovar C."/>
            <person name="Lara F."/>
            <person name="Lee S."/>
            <person name="Mata R."/>
            <person name="Mathew T."/>
            <person name="Moen C."/>
            <person name="Morales K."/>
            <person name="Munidasa M."/>
            <person name="Nazareth L."/>
            <person name="Ngo R."/>
            <person name="Nguyen L."/>
            <person name="Okwuonu G."/>
            <person name="Ongeri F."/>
            <person name="Patil S."/>
            <person name="Petrosino J."/>
            <person name="Pham C."/>
            <person name="Pham P."/>
            <person name="Pu L.-L."/>
            <person name="Puazo M."/>
            <person name="Raj R."/>
            <person name="Reid J."/>
            <person name="Rouhana J."/>
            <person name="Saada N."/>
            <person name="Shang Y."/>
            <person name="Simmons D."/>
            <person name="Thornton R."/>
            <person name="Warren J."/>
            <person name="Weissenberger G."/>
            <person name="Zhang J."/>
            <person name="Zhang L."/>
            <person name="Zhou C."/>
            <person name="Zhu D."/>
            <person name="Muzny D."/>
            <person name="Worley K."/>
            <person name="Gibbs R."/>
        </authorList>
    </citation>
    <scope>NUCLEOTIDE SEQUENCE [LARGE SCALE GENOMIC DNA]</scope>
    <source>
        <strain evidence="3 4">ATCC 43531</strain>
    </source>
</reference>
<dbReference type="GO" id="GO:0005829">
    <property type="term" value="C:cytosol"/>
    <property type="evidence" value="ECO:0007669"/>
    <property type="project" value="TreeGrafter"/>
</dbReference>
<dbReference type="AlphaFoldDB" id="C4V3E9"/>
<dbReference type="GO" id="GO:0019305">
    <property type="term" value="P:dTDP-rhamnose biosynthetic process"/>
    <property type="evidence" value="ECO:0007669"/>
    <property type="project" value="TreeGrafter"/>
</dbReference>
<accession>C4V3E9</accession>
<evidence type="ECO:0000256" key="1">
    <source>
        <dbReference type="PIRSR" id="PIRSR600888-1"/>
    </source>
</evidence>
<dbReference type="Pfam" id="PF00908">
    <property type="entry name" value="dTDP_sugar_isom"/>
    <property type="match status" value="1"/>
</dbReference>
<keyword evidence="4" id="KW-1185">Reference proteome</keyword>
<dbReference type="OrthoDB" id="9800680at2"/>
<dbReference type="PANTHER" id="PTHR21047">
    <property type="entry name" value="DTDP-6-DEOXY-D-GLUCOSE-3,5 EPIMERASE"/>
    <property type="match status" value="1"/>
</dbReference>
<evidence type="ECO:0000256" key="2">
    <source>
        <dbReference type="PIRSR" id="PIRSR600888-3"/>
    </source>
</evidence>
<sequence>MFDAEETLLPGCLRIRPVVRADQRGIFIKTFHVEEFRRLGLPTSFAEEYFSVSHCGVLRGLHFQTPPMDHEKIVYCAQGEVLDAVVDLRCGSPTYGQHELFHLCAGEGTMIYIPKGMAHGFYVLSENALMMYQVTSVYAPDCDAGVRWDSAGIPWNAAHPILSARDALFPLLDEFVSPFVFE</sequence>
<dbReference type="Proteomes" id="UP000005309">
    <property type="component" value="Unassembled WGS sequence"/>
</dbReference>
<protein>
    <submittedName>
        <fullName evidence="3">Putative dTDP-4-dehydrorhamnose 3,5-epimerase</fullName>
        <ecNumber evidence="3">5.1.3.13</ecNumber>
    </submittedName>
</protein>
<feature type="active site" description="Proton donor" evidence="1">
    <location>
        <position position="132"/>
    </location>
</feature>
<evidence type="ECO:0000313" key="3">
    <source>
        <dbReference type="EMBL" id="EEQ48563.1"/>
    </source>
</evidence>
<dbReference type="HOGENOM" id="CLU_090940_1_1_9"/>
<dbReference type="STRING" id="638302.HMPREF0908_1043"/>
<dbReference type="InterPro" id="IPR014710">
    <property type="entry name" value="RmlC-like_jellyroll"/>
</dbReference>
<dbReference type="EC" id="5.1.3.13" evidence="3"/>
<dbReference type="GO" id="GO:0000271">
    <property type="term" value="P:polysaccharide biosynthetic process"/>
    <property type="evidence" value="ECO:0007669"/>
    <property type="project" value="TreeGrafter"/>
</dbReference>
<dbReference type="GO" id="GO:0008830">
    <property type="term" value="F:dTDP-4-dehydrorhamnose 3,5-epimerase activity"/>
    <property type="evidence" value="ECO:0007669"/>
    <property type="project" value="UniProtKB-EC"/>
</dbReference>
<name>C4V3E9_9FIRM</name>
<dbReference type="InterPro" id="IPR011051">
    <property type="entry name" value="RmlC_Cupin_sf"/>
</dbReference>
<dbReference type="eggNOG" id="COG1898">
    <property type="taxonomic scope" value="Bacteria"/>
</dbReference>
<keyword evidence="3" id="KW-0413">Isomerase</keyword>
<evidence type="ECO:0000313" key="4">
    <source>
        <dbReference type="Proteomes" id="UP000005309"/>
    </source>
</evidence>
<dbReference type="SUPFAM" id="SSF51182">
    <property type="entry name" value="RmlC-like cupins"/>
    <property type="match status" value="1"/>
</dbReference>
<dbReference type="CDD" id="cd00438">
    <property type="entry name" value="cupin_RmlC"/>
    <property type="match status" value="1"/>
</dbReference>
<dbReference type="PANTHER" id="PTHR21047:SF2">
    <property type="entry name" value="THYMIDINE DIPHOSPHO-4-KETO-RHAMNOSE 3,5-EPIMERASE"/>
    <property type="match status" value="1"/>
</dbReference>
<dbReference type="EMBL" id="ACLA01000014">
    <property type="protein sequence ID" value="EEQ48563.1"/>
    <property type="molecule type" value="Genomic_DNA"/>
</dbReference>
<organism evidence="3 4">
    <name type="scientific">Selenomonas flueggei ATCC 43531</name>
    <dbReference type="NCBI Taxonomy" id="638302"/>
    <lineage>
        <taxon>Bacteria</taxon>
        <taxon>Bacillati</taxon>
        <taxon>Bacillota</taxon>
        <taxon>Negativicutes</taxon>
        <taxon>Selenomonadales</taxon>
        <taxon>Selenomonadaceae</taxon>
        <taxon>Selenomonas</taxon>
    </lineage>
</organism>
<feature type="active site" description="Proton acceptor" evidence="1">
    <location>
        <position position="62"/>
    </location>
</feature>
<feature type="site" description="Participates in a stacking interaction with the thymidine ring of dTDP-4-oxo-6-deoxyglucose" evidence="2">
    <location>
        <position position="138"/>
    </location>
</feature>